<dbReference type="GeneID" id="70293090"/>
<feature type="compositionally biased region" description="Basic and acidic residues" evidence="1">
    <location>
        <begin position="273"/>
        <end position="283"/>
    </location>
</feature>
<dbReference type="RefSeq" id="XP_046118516.1">
    <property type="nucleotide sequence ID" value="XM_046262187.1"/>
</dbReference>
<comment type="caution">
    <text evidence="2">The sequence shown here is derived from an EMBL/GenBank/DDBJ whole genome shotgun (WGS) entry which is preliminary data.</text>
</comment>
<gene>
    <name evidence="2" type="ORF">F5Z01DRAFT_636080</name>
</gene>
<reference evidence="2" key="1">
    <citation type="journal article" date="2021" name="IMA Fungus">
        <title>Genomic characterization of three marine fungi, including Emericellopsis atlantica sp. nov. with signatures of a generalist lifestyle and marine biomass degradation.</title>
        <authorList>
            <person name="Hagestad O.C."/>
            <person name="Hou L."/>
            <person name="Andersen J.H."/>
            <person name="Hansen E.H."/>
            <person name="Altermark B."/>
            <person name="Li C."/>
            <person name="Kuhnert E."/>
            <person name="Cox R.J."/>
            <person name="Crous P.W."/>
            <person name="Spatafora J.W."/>
            <person name="Lail K."/>
            <person name="Amirebrahimi M."/>
            <person name="Lipzen A."/>
            <person name="Pangilinan J."/>
            <person name="Andreopoulos W."/>
            <person name="Hayes R.D."/>
            <person name="Ng V."/>
            <person name="Grigoriev I.V."/>
            <person name="Jackson S.A."/>
            <person name="Sutton T.D.S."/>
            <person name="Dobson A.D.W."/>
            <person name="Rama T."/>
        </authorList>
    </citation>
    <scope>NUCLEOTIDE SEQUENCE</scope>
    <source>
        <strain evidence="2">TS7</strain>
    </source>
</reference>
<evidence type="ECO:0000313" key="3">
    <source>
        <dbReference type="Proteomes" id="UP000887229"/>
    </source>
</evidence>
<proteinExistence type="predicted"/>
<feature type="region of interest" description="Disordered" evidence="1">
    <location>
        <begin position="260"/>
        <end position="304"/>
    </location>
</feature>
<organism evidence="2 3">
    <name type="scientific">Emericellopsis atlantica</name>
    <dbReference type="NCBI Taxonomy" id="2614577"/>
    <lineage>
        <taxon>Eukaryota</taxon>
        <taxon>Fungi</taxon>
        <taxon>Dikarya</taxon>
        <taxon>Ascomycota</taxon>
        <taxon>Pezizomycotina</taxon>
        <taxon>Sordariomycetes</taxon>
        <taxon>Hypocreomycetidae</taxon>
        <taxon>Hypocreales</taxon>
        <taxon>Bionectriaceae</taxon>
        <taxon>Emericellopsis</taxon>
    </lineage>
</organism>
<dbReference type="AlphaFoldDB" id="A0A9P8CPV4"/>
<name>A0A9P8CPV4_9HYPO</name>
<keyword evidence="3" id="KW-1185">Reference proteome</keyword>
<protein>
    <submittedName>
        <fullName evidence="2">Uncharacterized protein</fullName>
    </submittedName>
</protein>
<accession>A0A9P8CPV4</accession>
<feature type="compositionally biased region" description="Basic and acidic residues" evidence="1">
    <location>
        <begin position="290"/>
        <end position="304"/>
    </location>
</feature>
<dbReference type="OrthoDB" id="4207421at2759"/>
<feature type="region of interest" description="Disordered" evidence="1">
    <location>
        <begin position="155"/>
        <end position="210"/>
    </location>
</feature>
<evidence type="ECO:0000313" key="2">
    <source>
        <dbReference type="EMBL" id="KAG9254592.1"/>
    </source>
</evidence>
<sequence length="321" mass="35634">MKPSHFLQSTAISRNSVEAIASRSQGVENIDDKVSAMLAAAHVLRPATEVGPSQGFKVSRIVEGVSHAMKVGARSTEAGRNVSLDQHLAASLTKPIEKMHLGYKGNARRERVQRIGGGKSNVAFAPILIDPFSTEEGFEDDLDCGVLFTPPEGCSTPRLFGRGRPPRRSRHSEDSDDVEGNGKRGKLPANTRHPAGDDTPNDFKRVKKHPSPDKLFLKSLELALEKYNKMKVDGAAEDDLDELASNFNSPTRPLAVRDSNRILHSEAIPSKQSRNEGKQDLPRKPHRMRQPHEHDNLQYEKRPICLFRPKDAQADEMDELF</sequence>
<dbReference type="Proteomes" id="UP000887229">
    <property type="component" value="Unassembled WGS sequence"/>
</dbReference>
<dbReference type="EMBL" id="MU251253">
    <property type="protein sequence ID" value="KAG9254592.1"/>
    <property type="molecule type" value="Genomic_DNA"/>
</dbReference>
<evidence type="ECO:0000256" key="1">
    <source>
        <dbReference type="SAM" id="MobiDB-lite"/>
    </source>
</evidence>